<protein>
    <submittedName>
        <fullName evidence="1">Uncharacterized protein</fullName>
    </submittedName>
</protein>
<dbReference type="Proteomes" id="UP000299102">
    <property type="component" value="Unassembled WGS sequence"/>
</dbReference>
<accession>A0A4C1VWR4</accession>
<dbReference type="EMBL" id="BGZK01000429">
    <property type="protein sequence ID" value="GBP43030.1"/>
    <property type="molecule type" value="Genomic_DNA"/>
</dbReference>
<keyword evidence="2" id="KW-1185">Reference proteome</keyword>
<organism evidence="1 2">
    <name type="scientific">Eumeta variegata</name>
    <name type="common">Bagworm moth</name>
    <name type="synonym">Eumeta japonica</name>
    <dbReference type="NCBI Taxonomy" id="151549"/>
    <lineage>
        <taxon>Eukaryota</taxon>
        <taxon>Metazoa</taxon>
        <taxon>Ecdysozoa</taxon>
        <taxon>Arthropoda</taxon>
        <taxon>Hexapoda</taxon>
        <taxon>Insecta</taxon>
        <taxon>Pterygota</taxon>
        <taxon>Neoptera</taxon>
        <taxon>Endopterygota</taxon>
        <taxon>Lepidoptera</taxon>
        <taxon>Glossata</taxon>
        <taxon>Ditrysia</taxon>
        <taxon>Tineoidea</taxon>
        <taxon>Psychidae</taxon>
        <taxon>Oiketicinae</taxon>
        <taxon>Eumeta</taxon>
    </lineage>
</organism>
<dbReference type="AlphaFoldDB" id="A0A4C1VWR4"/>
<proteinExistence type="predicted"/>
<evidence type="ECO:0000313" key="1">
    <source>
        <dbReference type="EMBL" id="GBP43030.1"/>
    </source>
</evidence>
<gene>
    <name evidence="1" type="ORF">EVAR_96287_1</name>
</gene>
<sequence>MEDGLPGYCRVRGKCDSSSGGATPLVDVGDIRREAVGGRRRRRRLAPPLVSPQKGVIADGFVRDMPCRIKKNGQVRARSRAVWRPVVVRHNMRSVSDNGCVWLRPRRAADGGARPGAPSPDFIFPQLALRPRPRPRGRRIDYFAFYNCDPPPGSRRSVRRRGA</sequence>
<comment type="caution">
    <text evidence="1">The sequence shown here is derived from an EMBL/GenBank/DDBJ whole genome shotgun (WGS) entry which is preliminary data.</text>
</comment>
<name>A0A4C1VWR4_EUMVA</name>
<reference evidence="1 2" key="1">
    <citation type="journal article" date="2019" name="Commun. Biol.">
        <title>The bagworm genome reveals a unique fibroin gene that provides high tensile strength.</title>
        <authorList>
            <person name="Kono N."/>
            <person name="Nakamura H."/>
            <person name="Ohtoshi R."/>
            <person name="Tomita M."/>
            <person name="Numata K."/>
            <person name="Arakawa K."/>
        </authorList>
    </citation>
    <scope>NUCLEOTIDE SEQUENCE [LARGE SCALE GENOMIC DNA]</scope>
</reference>
<evidence type="ECO:0000313" key="2">
    <source>
        <dbReference type="Proteomes" id="UP000299102"/>
    </source>
</evidence>